<keyword evidence="2" id="KW-1185">Reference proteome</keyword>
<reference evidence="1 2" key="1">
    <citation type="submission" date="2016-07" db="EMBL/GenBank/DDBJ databases">
        <title>Draft Genome Sequence of Methylobrevis pamukkalensis PK2.</title>
        <authorList>
            <person name="Vasilenko O.V."/>
            <person name="Doronina N.V."/>
            <person name="Shmareva M.N."/>
            <person name="Tarlachkov S.V."/>
            <person name="Mustakhimov I."/>
            <person name="Trotsenko Y.A."/>
        </authorList>
    </citation>
    <scope>NUCLEOTIDE SEQUENCE [LARGE SCALE GENOMIC DNA]</scope>
    <source>
        <strain evidence="1 2">PK2</strain>
    </source>
</reference>
<dbReference type="AlphaFoldDB" id="A0A1E3H070"/>
<protein>
    <submittedName>
        <fullName evidence="1">Uncharacterized protein</fullName>
    </submittedName>
</protein>
<gene>
    <name evidence="1" type="ORF">A6302_03478</name>
</gene>
<evidence type="ECO:0000313" key="1">
    <source>
        <dbReference type="EMBL" id="ODN69216.1"/>
    </source>
</evidence>
<sequence length="114" mass="12456">MRMTARMLGLDDDDDALPAPAPLPEAMVMDLRQQFDTYAAMMANGCPFKPGDIVTPRNGHNQKGIGMPQIVLELNAAHLAAPDTSESIFTSRYGVRLDMRVSCASGGDHLYTRF</sequence>
<evidence type="ECO:0000313" key="2">
    <source>
        <dbReference type="Proteomes" id="UP000094622"/>
    </source>
</evidence>
<accession>A0A1E3H070</accession>
<dbReference type="EMBL" id="MCRJ01000103">
    <property type="protein sequence ID" value="ODN69216.1"/>
    <property type="molecule type" value="Genomic_DNA"/>
</dbReference>
<dbReference type="Proteomes" id="UP000094622">
    <property type="component" value="Unassembled WGS sequence"/>
</dbReference>
<proteinExistence type="predicted"/>
<organism evidence="1 2">
    <name type="scientific">Methylobrevis pamukkalensis</name>
    <dbReference type="NCBI Taxonomy" id="1439726"/>
    <lineage>
        <taxon>Bacteria</taxon>
        <taxon>Pseudomonadati</taxon>
        <taxon>Pseudomonadota</taxon>
        <taxon>Alphaproteobacteria</taxon>
        <taxon>Hyphomicrobiales</taxon>
        <taxon>Pleomorphomonadaceae</taxon>
        <taxon>Methylobrevis</taxon>
    </lineage>
</organism>
<name>A0A1E3H070_9HYPH</name>
<comment type="caution">
    <text evidence="1">The sequence shown here is derived from an EMBL/GenBank/DDBJ whole genome shotgun (WGS) entry which is preliminary data.</text>
</comment>